<keyword evidence="1" id="KW-1133">Transmembrane helix</keyword>
<proteinExistence type="predicted"/>
<dbReference type="EMBL" id="BTRK01000006">
    <property type="protein sequence ID" value="GMR62055.1"/>
    <property type="molecule type" value="Genomic_DNA"/>
</dbReference>
<reference evidence="3" key="1">
    <citation type="submission" date="2022-10" db="EMBL/GenBank/DDBJ databases">
        <title>Genome assembly of Pristionchus species.</title>
        <authorList>
            <person name="Yoshida K."/>
            <person name="Sommer R.J."/>
        </authorList>
    </citation>
    <scope>NUCLEOTIDE SEQUENCE [LARGE SCALE GENOMIC DNA]</scope>
    <source>
        <strain evidence="3">RS5460</strain>
    </source>
</reference>
<sequence>MKKIEFGVYLLTVALIANIALVFSPILILTSPEQFETLQWCSCAGNLAYALSVLCLSPWLEVAIAIHTGRVPSSLRALLGNTYFAKKPPTPSDECDSYFAQLDSQWITALEMRDS</sequence>
<evidence type="ECO:0000313" key="3">
    <source>
        <dbReference type="Proteomes" id="UP001328107"/>
    </source>
</evidence>
<keyword evidence="1" id="KW-0472">Membrane</keyword>
<dbReference type="AlphaFoldDB" id="A0AAN5IF76"/>
<evidence type="ECO:0008006" key="4">
    <source>
        <dbReference type="Google" id="ProtNLM"/>
    </source>
</evidence>
<comment type="caution">
    <text evidence="2">The sequence shown here is derived from an EMBL/GenBank/DDBJ whole genome shotgun (WGS) entry which is preliminary data.</text>
</comment>
<evidence type="ECO:0000256" key="1">
    <source>
        <dbReference type="SAM" id="Phobius"/>
    </source>
</evidence>
<keyword evidence="3" id="KW-1185">Reference proteome</keyword>
<feature type="transmembrane region" description="Helical" evidence="1">
    <location>
        <begin position="7"/>
        <end position="28"/>
    </location>
</feature>
<dbReference type="Proteomes" id="UP001328107">
    <property type="component" value="Unassembled WGS sequence"/>
</dbReference>
<organism evidence="2 3">
    <name type="scientific">Pristionchus mayeri</name>
    <dbReference type="NCBI Taxonomy" id="1317129"/>
    <lineage>
        <taxon>Eukaryota</taxon>
        <taxon>Metazoa</taxon>
        <taxon>Ecdysozoa</taxon>
        <taxon>Nematoda</taxon>
        <taxon>Chromadorea</taxon>
        <taxon>Rhabditida</taxon>
        <taxon>Rhabditina</taxon>
        <taxon>Diplogasteromorpha</taxon>
        <taxon>Diplogasteroidea</taxon>
        <taxon>Neodiplogasteridae</taxon>
        <taxon>Pristionchus</taxon>
    </lineage>
</organism>
<gene>
    <name evidence="2" type="ORF">PMAYCL1PPCAC_32250</name>
</gene>
<name>A0AAN5IF76_9BILA</name>
<accession>A0AAN5IF76</accession>
<feature type="transmembrane region" description="Helical" evidence="1">
    <location>
        <begin position="48"/>
        <end position="66"/>
    </location>
</feature>
<keyword evidence="1" id="KW-0812">Transmembrane</keyword>
<protein>
    <recommendedName>
        <fullName evidence="4">G protein-coupled receptor</fullName>
    </recommendedName>
</protein>
<evidence type="ECO:0000313" key="2">
    <source>
        <dbReference type="EMBL" id="GMR62055.1"/>
    </source>
</evidence>
<feature type="non-terminal residue" evidence="2">
    <location>
        <position position="115"/>
    </location>
</feature>